<keyword evidence="8" id="KW-0949">S-adenosyl-L-methionine</keyword>
<keyword evidence="8" id="KW-0698">rRNA processing</keyword>
<proteinExistence type="inferred from homology"/>
<evidence type="ECO:0000256" key="7">
    <source>
        <dbReference type="ARBA" id="ARBA00048326"/>
    </source>
</evidence>
<dbReference type="GO" id="GO:0052913">
    <property type="term" value="F:16S rRNA (guanine(966)-N(2))-methyltransferase activity"/>
    <property type="evidence" value="ECO:0007669"/>
    <property type="project" value="UniProtKB-EC"/>
</dbReference>
<dbReference type="InterPro" id="IPR004398">
    <property type="entry name" value="RNA_MeTrfase_RsmD"/>
</dbReference>
<dbReference type="PANTHER" id="PTHR43542:SF1">
    <property type="entry name" value="METHYLTRANSFERASE"/>
    <property type="match status" value="1"/>
</dbReference>
<dbReference type="RefSeq" id="WP_142943616.1">
    <property type="nucleotide sequence ID" value="NZ_VIKR01000005.1"/>
</dbReference>
<keyword evidence="5 8" id="KW-0489">Methyltransferase</keyword>
<comment type="catalytic activity">
    <reaction evidence="7 8">
        <text>guanosine(966) in 16S rRNA + S-adenosyl-L-methionine = N(2)-methylguanosine(966) in 16S rRNA + S-adenosyl-L-homocysteine + H(+)</text>
        <dbReference type="Rhea" id="RHEA:23548"/>
        <dbReference type="Rhea" id="RHEA-COMP:10211"/>
        <dbReference type="Rhea" id="RHEA-COMP:10212"/>
        <dbReference type="ChEBI" id="CHEBI:15378"/>
        <dbReference type="ChEBI" id="CHEBI:57856"/>
        <dbReference type="ChEBI" id="CHEBI:59789"/>
        <dbReference type="ChEBI" id="CHEBI:74269"/>
        <dbReference type="ChEBI" id="CHEBI:74481"/>
        <dbReference type="EC" id="2.1.1.171"/>
    </reaction>
</comment>
<evidence type="ECO:0000256" key="3">
    <source>
        <dbReference type="ARBA" id="ARBA00012141"/>
    </source>
</evidence>
<keyword evidence="6 8" id="KW-0808">Transferase</keyword>
<evidence type="ECO:0000256" key="5">
    <source>
        <dbReference type="ARBA" id="ARBA00022603"/>
    </source>
</evidence>
<dbReference type="EC" id="2.1.1.171" evidence="3 8"/>
<gene>
    <name evidence="10" type="primary">rsmD</name>
    <name evidence="10" type="ORF">FLL45_18890</name>
</gene>
<organism evidence="10 11">
    <name type="scientific">Aliikangiella marina</name>
    <dbReference type="NCBI Taxonomy" id="1712262"/>
    <lineage>
        <taxon>Bacteria</taxon>
        <taxon>Pseudomonadati</taxon>
        <taxon>Pseudomonadota</taxon>
        <taxon>Gammaproteobacteria</taxon>
        <taxon>Oceanospirillales</taxon>
        <taxon>Pleioneaceae</taxon>
        <taxon>Aliikangiella</taxon>
    </lineage>
</organism>
<feature type="compositionally biased region" description="Low complexity" evidence="9">
    <location>
        <begin position="1"/>
        <end position="15"/>
    </location>
</feature>
<dbReference type="OrthoDB" id="9803017at2"/>
<comment type="caution">
    <text evidence="10">The sequence shown here is derived from an EMBL/GenBank/DDBJ whole genome shotgun (WGS) entry which is preliminary data.</text>
</comment>
<dbReference type="PIRSF" id="PIRSF004553">
    <property type="entry name" value="CHP00095"/>
    <property type="match status" value="1"/>
</dbReference>
<accession>A0A545T4Z2</accession>
<evidence type="ECO:0000313" key="10">
    <source>
        <dbReference type="EMBL" id="TQV72286.1"/>
    </source>
</evidence>
<evidence type="ECO:0000256" key="8">
    <source>
        <dbReference type="PIRNR" id="PIRNR004553"/>
    </source>
</evidence>
<evidence type="ECO:0000313" key="11">
    <source>
        <dbReference type="Proteomes" id="UP000317839"/>
    </source>
</evidence>
<dbReference type="PROSITE" id="PS00092">
    <property type="entry name" value="N6_MTASE"/>
    <property type="match status" value="1"/>
</dbReference>
<dbReference type="PANTHER" id="PTHR43542">
    <property type="entry name" value="METHYLTRANSFERASE"/>
    <property type="match status" value="1"/>
</dbReference>
<dbReference type="GO" id="GO:0003676">
    <property type="term" value="F:nucleic acid binding"/>
    <property type="evidence" value="ECO:0007669"/>
    <property type="project" value="InterPro"/>
</dbReference>
<evidence type="ECO:0000256" key="9">
    <source>
        <dbReference type="SAM" id="MobiDB-lite"/>
    </source>
</evidence>
<evidence type="ECO:0000256" key="1">
    <source>
        <dbReference type="ARBA" id="ARBA00002649"/>
    </source>
</evidence>
<keyword evidence="11" id="KW-1185">Reference proteome</keyword>
<dbReference type="NCBIfam" id="TIGR00095">
    <property type="entry name" value="16S rRNA (guanine(966)-N(2))-methyltransferase RsmD"/>
    <property type="match status" value="1"/>
</dbReference>
<dbReference type="SUPFAM" id="SSF53335">
    <property type="entry name" value="S-adenosyl-L-methionine-dependent methyltransferases"/>
    <property type="match status" value="1"/>
</dbReference>
<dbReference type="Gene3D" id="3.40.50.150">
    <property type="entry name" value="Vaccinia Virus protein VP39"/>
    <property type="match status" value="1"/>
</dbReference>
<dbReference type="EMBL" id="VIKR01000005">
    <property type="protein sequence ID" value="TQV72286.1"/>
    <property type="molecule type" value="Genomic_DNA"/>
</dbReference>
<dbReference type="Proteomes" id="UP000317839">
    <property type="component" value="Unassembled WGS sequence"/>
</dbReference>
<name>A0A545T4Z2_9GAMM</name>
<evidence type="ECO:0000256" key="4">
    <source>
        <dbReference type="ARBA" id="ARBA00013682"/>
    </source>
</evidence>
<dbReference type="AlphaFoldDB" id="A0A545T4Z2"/>
<evidence type="ECO:0000256" key="6">
    <source>
        <dbReference type="ARBA" id="ARBA00022679"/>
    </source>
</evidence>
<protein>
    <recommendedName>
        <fullName evidence="4 8">Ribosomal RNA small subunit methyltransferase D</fullName>
        <ecNumber evidence="3 8">2.1.1.171</ecNumber>
    </recommendedName>
</protein>
<dbReference type="Pfam" id="PF03602">
    <property type="entry name" value="Cons_hypoth95"/>
    <property type="match status" value="1"/>
</dbReference>
<comment type="function">
    <text evidence="1 8">Specifically methylates the guanine in position 966 of 16S rRNA in the assembled 30S particle.</text>
</comment>
<evidence type="ECO:0000256" key="2">
    <source>
        <dbReference type="ARBA" id="ARBA00005269"/>
    </source>
</evidence>
<feature type="region of interest" description="Disordered" evidence="9">
    <location>
        <begin position="1"/>
        <end position="20"/>
    </location>
</feature>
<reference evidence="10 11" key="1">
    <citation type="submission" date="2019-06" db="EMBL/GenBank/DDBJ databases">
        <title>Draft genome of Aliikangiella marina GYP-15.</title>
        <authorList>
            <person name="Wang G."/>
        </authorList>
    </citation>
    <scope>NUCLEOTIDE SEQUENCE [LARGE SCALE GENOMIC DNA]</scope>
    <source>
        <strain evidence="10 11">GYP-15</strain>
    </source>
</reference>
<dbReference type="InterPro" id="IPR002052">
    <property type="entry name" value="DNA_methylase_N6_adenine_CS"/>
</dbReference>
<dbReference type="InterPro" id="IPR029063">
    <property type="entry name" value="SAM-dependent_MTases_sf"/>
</dbReference>
<dbReference type="CDD" id="cd02440">
    <property type="entry name" value="AdoMet_MTases"/>
    <property type="match status" value="1"/>
</dbReference>
<sequence>MQQSKPKQQSKQSKSGAGTVRIIGGSMRGRKIRFSGADGLRPTLDRVRETVFNWLARDIAGSDCLDLFTGSGALSFEALSRGAGSVVMVEKNRKVAEALKVNCQSLNIQAAKVVNLDADKFLRHNSQKFDLVFLDPPFGKGLMQQTIDSLKPHLKSNALVYIEQEKSDQEYIPDDSFEPLKSKKTGSFSYSLYRFL</sequence>
<comment type="similarity">
    <text evidence="2 8">Belongs to the methyltransferase superfamily. RsmD family.</text>
</comment>